<evidence type="ECO:0000313" key="1">
    <source>
        <dbReference type="EMBL" id="SFA40595.1"/>
    </source>
</evidence>
<sequence>MALCDIYPEKAEKAAKDFELAVDIYDDYKKVLHRSDIDLVYDSYPSIHAC</sequence>
<name>A0A1I0SM46_9BACL</name>
<dbReference type="RefSeq" id="WP_311769445.1">
    <property type="nucleotide sequence ID" value="NZ_FOJS01000002.1"/>
</dbReference>
<dbReference type="Gene3D" id="3.40.50.720">
    <property type="entry name" value="NAD(P)-binding Rossmann-like Domain"/>
    <property type="match status" value="1"/>
</dbReference>
<dbReference type="Proteomes" id="UP000198650">
    <property type="component" value="Unassembled WGS sequence"/>
</dbReference>
<evidence type="ECO:0000313" key="2">
    <source>
        <dbReference type="Proteomes" id="UP000198650"/>
    </source>
</evidence>
<dbReference type="AlphaFoldDB" id="A0A1I0SM46"/>
<proteinExistence type="predicted"/>
<accession>A0A1I0SM46</accession>
<reference evidence="2" key="1">
    <citation type="submission" date="2016-10" db="EMBL/GenBank/DDBJ databases">
        <authorList>
            <person name="Varghese N."/>
            <person name="Submissions S."/>
        </authorList>
    </citation>
    <scope>NUCLEOTIDE SEQUENCE [LARGE SCALE GENOMIC DNA]</scope>
    <source>
        <strain evidence="2">M1</strain>
    </source>
</reference>
<dbReference type="InterPro" id="IPR036291">
    <property type="entry name" value="NAD(P)-bd_dom_sf"/>
</dbReference>
<protein>
    <submittedName>
        <fullName evidence="1">Uncharacterized protein</fullName>
    </submittedName>
</protein>
<organism evidence="1 2">
    <name type="scientific">Parageobacillus thermantarcticus</name>
    <dbReference type="NCBI Taxonomy" id="186116"/>
    <lineage>
        <taxon>Bacteria</taxon>
        <taxon>Bacillati</taxon>
        <taxon>Bacillota</taxon>
        <taxon>Bacilli</taxon>
        <taxon>Bacillales</taxon>
        <taxon>Anoxybacillaceae</taxon>
        <taxon>Parageobacillus</taxon>
    </lineage>
</organism>
<dbReference type="EMBL" id="FOJS01000002">
    <property type="protein sequence ID" value="SFA40595.1"/>
    <property type="molecule type" value="Genomic_DNA"/>
</dbReference>
<dbReference type="SUPFAM" id="SSF51735">
    <property type="entry name" value="NAD(P)-binding Rossmann-fold domains"/>
    <property type="match status" value="1"/>
</dbReference>
<gene>
    <name evidence="1" type="ORF">SAMN05192569_1002130</name>
</gene>
<keyword evidence="2" id="KW-1185">Reference proteome</keyword>